<dbReference type="PANTHER" id="PTHR23342:SF4">
    <property type="entry name" value="AMINO-ACID ACETYLTRANSFERASE, MITOCHONDRIAL"/>
    <property type="match status" value="1"/>
</dbReference>
<dbReference type="Pfam" id="PF04768">
    <property type="entry name" value="NAT"/>
    <property type="match status" value="1"/>
</dbReference>
<evidence type="ECO:0000256" key="14">
    <source>
        <dbReference type="ARBA" id="ARBA00048372"/>
    </source>
</evidence>
<dbReference type="InterPro" id="IPR006855">
    <property type="entry name" value="Vertebrate-like_GNAT_dom"/>
</dbReference>
<evidence type="ECO:0000256" key="11">
    <source>
        <dbReference type="ARBA" id="ARBA00023315"/>
    </source>
</evidence>
<comment type="catalytic activity">
    <reaction evidence="14">
        <text>L-glutamate + acetyl-CoA = N-acetyl-L-glutamate + CoA + H(+)</text>
        <dbReference type="Rhea" id="RHEA:24292"/>
        <dbReference type="ChEBI" id="CHEBI:15378"/>
        <dbReference type="ChEBI" id="CHEBI:29985"/>
        <dbReference type="ChEBI" id="CHEBI:44337"/>
        <dbReference type="ChEBI" id="CHEBI:57287"/>
        <dbReference type="ChEBI" id="CHEBI:57288"/>
        <dbReference type="EC" id="2.3.1.1"/>
    </reaction>
</comment>
<evidence type="ECO:0000256" key="2">
    <source>
        <dbReference type="ARBA" id="ARBA00004173"/>
    </source>
</evidence>
<evidence type="ECO:0000259" key="15">
    <source>
        <dbReference type="PROSITE" id="PS51731"/>
    </source>
</evidence>
<proteinExistence type="inferred from homology"/>
<keyword evidence="10" id="KW-0496">Mitochondrion</keyword>
<accession>A0A1R0H374</accession>
<evidence type="ECO:0000256" key="7">
    <source>
        <dbReference type="ARBA" id="ARBA00022605"/>
    </source>
</evidence>
<evidence type="ECO:0000256" key="3">
    <source>
        <dbReference type="ARBA" id="ARBA00004925"/>
    </source>
</evidence>
<dbReference type="EC" id="2.3.1.1" evidence="5"/>
<keyword evidence="7" id="KW-0028">Amino-acid biosynthesis</keyword>
<dbReference type="OrthoDB" id="5585968at2759"/>
<comment type="pathway">
    <text evidence="3">Amino-acid biosynthesis; L-arginine biosynthesis; N(2)-acetyl-L-ornithine from L-glutamate: step 1/4.</text>
</comment>
<protein>
    <recommendedName>
        <fullName evidence="6">Amino-acid acetyltransferase, mitochondrial</fullName>
        <ecNumber evidence="5">2.3.1.1</ecNumber>
    </recommendedName>
    <alternativeName>
        <fullName evidence="12">Glutamate N-acetyltransferase</fullName>
    </alternativeName>
    <alternativeName>
        <fullName evidence="13">N-acetylglutamate synthase</fullName>
    </alternativeName>
</protein>
<feature type="domain" description="N-acetyltransferase" evidence="15">
    <location>
        <begin position="508"/>
        <end position="582"/>
    </location>
</feature>
<dbReference type="GO" id="GO:0004042">
    <property type="term" value="F:L-glutamate N-acetyltransferase activity"/>
    <property type="evidence" value="ECO:0007669"/>
    <property type="project" value="TreeGrafter"/>
</dbReference>
<dbReference type="STRING" id="133383.A0A1R0H374"/>
<dbReference type="Proteomes" id="UP000187455">
    <property type="component" value="Unassembled WGS sequence"/>
</dbReference>
<organism evidence="16 17">
    <name type="scientific">Smittium mucronatum</name>
    <dbReference type="NCBI Taxonomy" id="133383"/>
    <lineage>
        <taxon>Eukaryota</taxon>
        <taxon>Fungi</taxon>
        <taxon>Fungi incertae sedis</taxon>
        <taxon>Zoopagomycota</taxon>
        <taxon>Kickxellomycotina</taxon>
        <taxon>Harpellomycetes</taxon>
        <taxon>Harpellales</taxon>
        <taxon>Legeriomycetaceae</taxon>
        <taxon>Smittium</taxon>
    </lineage>
</organism>
<evidence type="ECO:0000256" key="1">
    <source>
        <dbReference type="ARBA" id="ARBA00002294"/>
    </source>
</evidence>
<evidence type="ECO:0000256" key="6">
    <source>
        <dbReference type="ARBA" id="ARBA00018802"/>
    </source>
</evidence>
<dbReference type="AlphaFoldDB" id="A0A1R0H374"/>
<evidence type="ECO:0000256" key="8">
    <source>
        <dbReference type="ARBA" id="ARBA00022679"/>
    </source>
</evidence>
<dbReference type="PROSITE" id="PS51731">
    <property type="entry name" value="GNAT_NAGS"/>
    <property type="match status" value="1"/>
</dbReference>
<keyword evidence="9" id="KW-0809">Transit peptide</keyword>
<evidence type="ECO:0000313" key="16">
    <source>
        <dbReference type="EMBL" id="OLY83587.1"/>
    </source>
</evidence>
<keyword evidence="17" id="KW-1185">Reference proteome</keyword>
<dbReference type="PANTHER" id="PTHR23342">
    <property type="entry name" value="N-ACETYLGLUTAMATE SYNTHASE"/>
    <property type="match status" value="1"/>
</dbReference>
<comment type="subcellular location">
    <subcellularLocation>
        <location evidence="2">Mitochondrion</location>
    </subcellularLocation>
</comment>
<evidence type="ECO:0000256" key="10">
    <source>
        <dbReference type="ARBA" id="ARBA00023128"/>
    </source>
</evidence>
<comment type="caution">
    <text evidence="16">The sequence shown here is derived from an EMBL/GenBank/DDBJ whole genome shotgun (WGS) entry which is preliminary data.</text>
</comment>
<dbReference type="Gene3D" id="3.40.630.30">
    <property type="match status" value="1"/>
</dbReference>
<sequence length="582" mass="64623">MNKKEAGNLLSKIQLQNNFEDSNLSQPENLMLMKDSVSIENNLLHDYPNPEFHIPNQPIDPTERFNDVPISDQNAFLNKKISDGLSKSTPMNFQSLSSFKISPIFIYATHSDISEDIDNVGRTIAYIHRLGIPCIICVAPDLSKTLDFDGKRFPFLNFSSVKVFIDGLSFLCTNIKNSSPFELDSCYDLSVAIENKGGKALSFNQGIFNVLIDPETNKNYISVDLLKVISALEKGIVPIINTVGLCPDSRYRTINGKFSFLSLISAVNRSIKSNTFNSASHTKDNYDLYQKKISRKFSICDFINLDDTRLIFLKNKSLMAYPTPLQHTSIDDVDVNTIGKLDEKTNGNGPIQDSNPAISFINLKDEYNQLSTSFKSLIDAETSKLDGSDIDPNSPMYGIVEDAFYLNLSNECLSTLPSTSAAIVIPASSQPSKFIKSILTAKPSQLYLQPPKLVSPKRPDLNFKINVFGGFEPNIGGQNVPQAPLASSDFISKPRQYSPSYTLIRSGFTVNVYNKVQDLNLTKLKSLIESSFNRKLMDTIYFDRLEKIQNSSGFSVIIVGDYLGAAIVSLEPGMPKSDGMLL</sequence>
<dbReference type="UniPathway" id="UPA00068"/>
<comment type="function">
    <text evidence="1">N-acetylglutamate synthase involved in arginine biosynthesis.</text>
</comment>
<keyword evidence="11" id="KW-0012">Acyltransferase</keyword>
<dbReference type="GO" id="GO:0006592">
    <property type="term" value="P:ornithine biosynthetic process"/>
    <property type="evidence" value="ECO:0007669"/>
    <property type="project" value="TreeGrafter"/>
</dbReference>
<name>A0A1R0H374_9FUNG</name>
<evidence type="ECO:0000256" key="4">
    <source>
        <dbReference type="ARBA" id="ARBA00008694"/>
    </source>
</evidence>
<gene>
    <name evidence="16" type="ORF">AYI68_g2268</name>
</gene>
<reference evidence="16 17" key="1">
    <citation type="journal article" date="2016" name="Mol. Biol. Evol.">
        <title>Genome-Wide Survey of Gut Fungi (Harpellales) Reveals the First Horizontally Transferred Ubiquitin Gene from a Mosquito Host.</title>
        <authorList>
            <person name="Wang Y."/>
            <person name="White M.M."/>
            <person name="Kvist S."/>
            <person name="Moncalvo J.M."/>
        </authorList>
    </citation>
    <scope>NUCLEOTIDE SEQUENCE [LARGE SCALE GENOMIC DNA]</scope>
    <source>
        <strain evidence="16 17">ALG-7-W6</strain>
    </source>
</reference>
<comment type="similarity">
    <text evidence="4">Belongs to the acetyltransferase family.</text>
</comment>
<evidence type="ECO:0000256" key="13">
    <source>
        <dbReference type="ARBA" id="ARBA00033251"/>
    </source>
</evidence>
<evidence type="ECO:0000256" key="5">
    <source>
        <dbReference type="ARBA" id="ARBA00012697"/>
    </source>
</evidence>
<dbReference type="GO" id="GO:0006526">
    <property type="term" value="P:L-arginine biosynthetic process"/>
    <property type="evidence" value="ECO:0007669"/>
    <property type="project" value="UniProtKB-UniPathway"/>
</dbReference>
<dbReference type="EMBL" id="LSSL01000832">
    <property type="protein sequence ID" value="OLY83587.1"/>
    <property type="molecule type" value="Genomic_DNA"/>
</dbReference>
<evidence type="ECO:0000256" key="9">
    <source>
        <dbReference type="ARBA" id="ARBA00022946"/>
    </source>
</evidence>
<evidence type="ECO:0000256" key="12">
    <source>
        <dbReference type="ARBA" id="ARBA00030346"/>
    </source>
</evidence>
<dbReference type="GO" id="GO:0005759">
    <property type="term" value="C:mitochondrial matrix"/>
    <property type="evidence" value="ECO:0007669"/>
    <property type="project" value="TreeGrafter"/>
</dbReference>
<evidence type="ECO:0000313" key="17">
    <source>
        <dbReference type="Proteomes" id="UP000187455"/>
    </source>
</evidence>
<keyword evidence="8 16" id="KW-0808">Transferase</keyword>